<dbReference type="AlphaFoldDB" id="A0A0V0RBD0"/>
<evidence type="ECO:0000313" key="1">
    <source>
        <dbReference type="EMBL" id="KRX11512.1"/>
    </source>
</evidence>
<dbReference type="EMBL" id="JYDL01002027">
    <property type="protein sequence ID" value="KRX11512.1"/>
    <property type="molecule type" value="Genomic_DNA"/>
</dbReference>
<keyword evidence="2" id="KW-1185">Reference proteome</keyword>
<protein>
    <submittedName>
        <fullName evidence="1">Uncharacterized protein</fullName>
    </submittedName>
</protein>
<comment type="caution">
    <text evidence="1">The sequence shown here is derived from an EMBL/GenBank/DDBJ whole genome shotgun (WGS) entry which is preliminary data.</text>
</comment>
<gene>
    <name evidence="1" type="ORF">T07_4040</name>
</gene>
<organism evidence="1 2">
    <name type="scientific">Trichinella nelsoni</name>
    <dbReference type="NCBI Taxonomy" id="6336"/>
    <lineage>
        <taxon>Eukaryota</taxon>
        <taxon>Metazoa</taxon>
        <taxon>Ecdysozoa</taxon>
        <taxon>Nematoda</taxon>
        <taxon>Enoplea</taxon>
        <taxon>Dorylaimia</taxon>
        <taxon>Trichinellida</taxon>
        <taxon>Trichinellidae</taxon>
        <taxon>Trichinella</taxon>
    </lineage>
</organism>
<reference evidence="1 2" key="1">
    <citation type="submission" date="2015-01" db="EMBL/GenBank/DDBJ databases">
        <title>Evolution of Trichinella species and genotypes.</title>
        <authorList>
            <person name="Korhonen P.K."/>
            <person name="Edoardo P."/>
            <person name="Giuseppe L.R."/>
            <person name="Gasser R.B."/>
        </authorList>
    </citation>
    <scope>NUCLEOTIDE SEQUENCE [LARGE SCALE GENOMIC DNA]</scope>
    <source>
        <strain evidence="1">ISS37</strain>
    </source>
</reference>
<evidence type="ECO:0000313" key="2">
    <source>
        <dbReference type="Proteomes" id="UP000054630"/>
    </source>
</evidence>
<name>A0A0V0RBD0_9BILA</name>
<accession>A0A0V0RBD0</accession>
<proteinExistence type="predicted"/>
<sequence>LTSVGRNRYKSLNVVEGNIDKCLRTDEPMIFVDHTEVPLPDFSADIRR</sequence>
<dbReference type="Proteomes" id="UP000054630">
    <property type="component" value="Unassembled WGS sequence"/>
</dbReference>
<feature type="non-terminal residue" evidence="1">
    <location>
        <position position="1"/>
    </location>
</feature>